<accession>A0A1T4LGY0</accession>
<evidence type="ECO:0000313" key="3">
    <source>
        <dbReference type="Proteomes" id="UP000189941"/>
    </source>
</evidence>
<dbReference type="AlphaFoldDB" id="A0A1T4LGY0"/>
<sequence length="30" mass="3328">MMSEGKLDAKKDQLAGKAKEVLNETVNNHQ</sequence>
<feature type="compositionally biased region" description="Basic and acidic residues" evidence="1">
    <location>
        <begin position="1"/>
        <end position="22"/>
    </location>
</feature>
<dbReference type="Proteomes" id="UP000189941">
    <property type="component" value="Unassembled WGS sequence"/>
</dbReference>
<reference evidence="3" key="1">
    <citation type="submission" date="2017-02" db="EMBL/GenBank/DDBJ databases">
        <authorList>
            <person name="Varghese N."/>
            <person name="Submissions S."/>
        </authorList>
    </citation>
    <scope>NUCLEOTIDE SEQUENCE [LARGE SCALE GENOMIC DNA]</scope>
    <source>
        <strain evidence="3">DSM 15739</strain>
    </source>
</reference>
<dbReference type="EMBL" id="FUWO01000008">
    <property type="protein sequence ID" value="SJZ54042.1"/>
    <property type="molecule type" value="Genomic_DNA"/>
</dbReference>
<feature type="region of interest" description="Disordered" evidence="1">
    <location>
        <begin position="1"/>
        <end position="30"/>
    </location>
</feature>
<proteinExistence type="predicted"/>
<gene>
    <name evidence="2" type="ORF">SAMN02746011_01073</name>
</gene>
<keyword evidence="3" id="KW-1185">Reference proteome</keyword>
<evidence type="ECO:0000313" key="2">
    <source>
        <dbReference type="EMBL" id="SJZ54042.1"/>
    </source>
</evidence>
<protein>
    <recommendedName>
        <fullName evidence="4">CsbD-like</fullName>
    </recommendedName>
</protein>
<evidence type="ECO:0000256" key="1">
    <source>
        <dbReference type="SAM" id="MobiDB-lite"/>
    </source>
</evidence>
<name>A0A1T4LGY0_9LACT</name>
<evidence type="ECO:0008006" key="4">
    <source>
        <dbReference type="Google" id="ProtNLM"/>
    </source>
</evidence>
<organism evidence="2 3">
    <name type="scientific">Globicatella sulfidifaciens DSM 15739</name>
    <dbReference type="NCBI Taxonomy" id="1121925"/>
    <lineage>
        <taxon>Bacteria</taxon>
        <taxon>Bacillati</taxon>
        <taxon>Bacillota</taxon>
        <taxon>Bacilli</taxon>
        <taxon>Lactobacillales</taxon>
        <taxon>Aerococcaceae</taxon>
        <taxon>Globicatella</taxon>
    </lineage>
</organism>